<dbReference type="STRING" id="1610489.SAMN06295981_0123"/>
<evidence type="ECO:0000256" key="5">
    <source>
        <dbReference type="ARBA" id="ARBA00023004"/>
    </source>
</evidence>
<proteinExistence type="inferred from homology"/>
<dbReference type="SUPFAM" id="SSF50022">
    <property type="entry name" value="ISP domain"/>
    <property type="match status" value="1"/>
</dbReference>
<dbReference type="InterPro" id="IPR001663">
    <property type="entry name" value="Rng_hydr_dOase-A"/>
</dbReference>
<dbReference type="Gene3D" id="3.90.380.10">
    <property type="entry name" value="Naphthalene 1,2-dioxygenase Alpha Subunit, Chain A, domain 1"/>
    <property type="match status" value="1"/>
</dbReference>
<evidence type="ECO:0000256" key="6">
    <source>
        <dbReference type="ARBA" id="ARBA00023014"/>
    </source>
</evidence>
<dbReference type="RefSeq" id="WP_085548319.1">
    <property type="nucleotide sequence ID" value="NZ_FXAR01000001.1"/>
</dbReference>
<evidence type="ECO:0000256" key="1">
    <source>
        <dbReference type="ARBA" id="ARBA00008751"/>
    </source>
</evidence>
<evidence type="ECO:0000256" key="3">
    <source>
        <dbReference type="ARBA" id="ARBA00022723"/>
    </source>
</evidence>
<dbReference type="Gene3D" id="2.102.10.10">
    <property type="entry name" value="Rieske [2Fe-2S] iron-sulphur domain"/>
    <property type="match status" value="1"/>
</dbReference>
<sequence>MTTATREILSRALENRPEEGVVRVNREIFTDQEIFDLEMKYIFEGNWIFLAHESQIPNVGDYFTTNIGRQPVVITRSKDGELNCLINACSHRGAMLCRKKVDNRTTLTCPFHGWTFSNDGALLKVKDEKDGGYPEQFNTDGSHDLRRVPKFESYRGFLFGSLNEDVVPLEEHLGDARVIIDMLVDQSPDGLEVLKGTSTYTFDGNWKLQAENGADGYHVSSTHWNYAATTSRRSTGESTNETKAMDAGKWGEQGGGYFSFPNGHLVLWTDWANPEDRPMYDRLDQLKELHGEDRANFMVGASRNLCLYPNVYIMDQFSTQIRRLEPVSVDKTEVSIWCIAPKGESDQSRATRIRQYEDFFNATGMATPDDLEEFRSCQKTYQATSFPWNDMTRGLHQQVEGLNDKARQLGLTSVLSSGAKTEDEGLYPIQHAYWENVMEAAVDAEDAEAQGDSKQVIDDRQSAQATAEFAKARAAARLAAKGDAPTARRRRRTRG</sequence>
<dbReference type="Pfam" id="PF00848">
    <property type="entry name" value="Ring_hydroxyl_A"/>
    <property type="match status" value="1"/>
</dbReference>
<keyword evidence="4" id="KW-0560">Oxidoreductase</keyword>
<dbReference type="GO" id="GO:0005506">
    <property type="term" value="F:iron ion binding"/>
    <property type="evidence" value="ECO:0007669"/>
    <property type="project" value="InterPro"/>
</dbReference>
<dbReference type="PANTHER" id="PTHR43756:SF1">
    <property type="entry name" value="3-PHENYLPROPIONATE_CINNAMIC ACID DIOXYGENASE SUBUNIT ALPHA"/>
    <property type="match status" value="1"/>
</dbReference>
<keyword evidence="6" id="KW-0411">Iron-sulfur</keyword>
<dbReference type="InterPro" id="IPR036922">
    <property type="entry name" value="Rieske_2Fe-2S_sf"/>
</dbReference>
<dbReference type="InterPro" id="IPR017941">
    <property type="entry name" value="Rieske_2Fe-2S"/>
</dbReference>
<dbReference type="PRINTS" id="PR00090">
    <property type="entry name" value="RNGDIOXGNASE"/>
</dbReference>
<protein>
    <submittedName>
        <fullName evidence="9">Benzoate 1,2-dioxygenase, alpha subunit</fullName>
    </submittedName>
</protein>
<dbReference type="PANTHER" id="PTHR43756">
    <property type="entry name" value="CHOLINE MONOOXYGENASE, CHLOROPLASTIC"/>
    <property type="match status" value="1"/>
</dbReference>
<evidence type="ECO:0000313" key="9">
    <source>
        <dbReference type="EMBL" id="SMG06188.1"/>
    </source>
</evidence>
<dbReference type="GO" id="GO:0051537">
    <property type="term" value="F:2 iron, 2 sulfur cluster binding"/>
    <property type="evidence" value="ECO:0007669"/>
    <property type="project" value="UniProtKB-KW"/>
</dbReference>
<feature type="domain" description="Rieske" evidence="8">
    <location>
        <begin position="48"/>
        <end position="130"/>
    </location>
</feature>
<keyword evidence="3" id="KW-0479">Metal-binding</keyword>
<dbReference type="PROSITE" id="PS51296">
    <property type="entry name" value="RIESKE"/>
    <property type="match status" value="1"/>
</dbReference>
<comment type="similarity">
    <text evidence="1">Belongs to the bacterial ring-hydroxylating dioxygenase alpha subunit family.</text>
</comment>
<keyword evidence="9" id="KW-0223">Dioxygenase</keyword>
<reference evidence="10" key="1">
    <citation type="submission" date="2017-04" db="EMBL/GenBank/DDBJ databases">
        <authorList>
            <person name="Varghese N."/>
            <person name="Submissions S."/>
        </authorList>
    </citation>
    <scope>NUCLEOTIDE SEQUENCE [LARGE SCALE GENOMIC DNA]</scope>
    <source>
        <strain evidence="10">VDS</strain>
    </source>
</reference>
<evidence type="ECO:0000313" key="10">
    <source>
        <dbReference type="Proteomes" id="UP000193309"/>
    </source>
</evidence>
<dbReference type="SUPFAM" id="SSF55961">
    <property type="entry name" value="Bet v1-like"/>
    <property type="match status" value="1"/>
</dbReference>
<dbReference type="InterPro" id="IPR015879">
    <property type="entry name" value="Ring_hydroxy_dOase_asu_C_dom"/>
</dbReference>
<feature type="region of interest" description="Disordered" evidence="7">
    <location>
        <begin position="476"/>
        <end position="495"/>
    </location>
</feature>
<dbReference type="InterPro" id="IPR017639">
    <property type="entry name" value="Benzo_1-2-diOase_lsu"/>
</dbReference>
<organism evidence="9 10">
    <name type="scientific">Corynebacterium pollutisoli</name>
    <dbReference type="NCBI Taxonomy" id="1610489"/>
    <lineage>
        <taxon>Bacteria</taxon>
        <taxon>Bacillati</taxon>
        <taxon>Actinomycetota</taxon>
        <taxon>Actinomycetes</taxon>
        <taxon>Mycobacteriales</taxon>
        <taxon>Corynebacteriaceae</taxon>
        <taxon>Corynebacterium</taxon>
    </lineage>
</organism>
<keyword evidence="10" id="KW-1185">Reference proteome</keyword>
<evidence type="ECO:0000256" key="2">
    <source>
        <dbReference type="ARBA" id="ARBA00022714"/>
    </source>
</evidence>
<dbReference type="Pfam" id="PF00355">
    <property type="entry name" value="Rieske"/>
    <property type="match status" value="1"/>
</dbReference>
<dbReference type="OrthoDB" id="5243643at2"/>
<dbReference type="GO" id="GO:0016705">
    <property type="term" value="F:oxidoreductase activity, acting on paired donors, with incorporation or reduction of molecular oxygen"/>
    <property type="evidence" value="ECO:0007669"/>
    <property type="project" value="UniProtKB-ARBA"/>
</dbReference>
<dbReference type="Proteomes" id="UP000193309">
    <property type="component" value="Unassembled WGS sequence"/>
</dbReference>
<dbReference type="AlphaFoldDB" id="A0A1X7HWV5"/>
<dbReference type="EMBL" id="FXAR01000001">
    <property type="protein sequence ID" value="SMG06188.1"/>
    <property type="molecule type" value="Genomic_DNA"/>
</dbReference>
<dbReference type="CDD" id="cd08879">
    <property type="entry name" value="RHO_alpha_C_AntDO-like"/>
    <property type="match status" value="1"/>
</dbReference>
<dbReference type="CDD" id="cd03542">
    <property type="entry name" value="Rieske_RO_Alpha_HBDO"/>
    <property type="match status" value="1"/>
</dbReference>
<keyword evidence="5" id="KW-0408">Iron</keyword>
<evidence type="ECO:0000256" key="4">
    <source>
        <dbReference type="ARBA" id="ARBA00023002"/>
    </source>
</evidence>
<dbReference type="GO" id="GO:0051213">
    <property type="term" value="F:dioxygenase activity"/>
    <property type="evidence" value="ECO:0007669"/>
    <property type="project" value="UniProtKB-KW"/>
</dbReference>
<evidence type="ECO:0000256" key="7">
    <source>
        <dbReference type="SAM" id="MobiDB-lite"/>
    </source>
</evidence>
<gene>
    <name evidence="9" type="ORF">SAMN06295981_0123</name>
</gene>
<dbReference type="GO" id="GO:0004497">
    <property type="term" value="F:monooxygenase activity"/>
    <property type="evidence" value="ECO:0007669"/>
    <property type="project" value="UniProtKB-ARBA"/>
</dbReference>
<accession>A0A1X7HWV5</accession>
<name>A0A1X7HWV5_9CORY</name>
<evidence type="ECO:0000259" key="8">
    <source>
        <dbReference type="PROSITE" id="PS51296"/>
    </source>
</evidence>
<dbReference type="NCBIfam" id="TIGR03229">
    <property type="entry name" value="benzo_1_2_benA"/>
    <property type="match status" value="1"/>
</dbReference>
<keyword evidence="2" id="KW-0001">2Fe-2S</keyword>